<dbReference type="GO" id="GO:0003735">
    <property type="term" value="F:structural constituent of ribosome"/>
    <property type="evidence" value="ECO:0007669"/>
    <property type="project" value="InterPro"/>
</dbReference>
<keyword evidence="7" id="KW-0150">Chloroplast</keyword>
<evidence type="ECO:0000256" key="5">
    <source>
        <dbReference type="HAMAP-Rule" id="MF_00532"/>
    </source>
</evidence>
<name>A0A097KQ15_GEMMI</name>
<dbReference type="InterPro" id="IPR023035">
    <property type="entry name" value="Ribosomal_uS9_bac/plastid"/>
</dbReference>
<keyword evidence="7" id="KW-0934">Plastid</keyword>
<proteinExistence type="inferred from homology"/>
<evidence type="ECO:0000256" key="2">
    <source>
        <dbReference type="ARBA" id="ARBA00022980"/>
    </source>
</evidence>
<dbReference type="Gene3D" id="3.30.230.10">
    <property type="match status" value="1"/>
</dbReference>
<comment type="subcellular location">
    <subcellularLocation>
        <location evidence="5">Plastid</location>
        <location evidence="5">Chloroplast</location>
    </subcellularLocation>
</comment>
<reference evidence="7" key="1">
    <citation type="journal article" date="2014" name="BMC Evol. Biol.">
        <title>Chloroplast phylogenomic analysis resolves deep-level relationships within the green algal class Trebouxiophyceae.</title>
        <authorList>
            <person name="Lemieux C."/>
            <person name="Otis C."/>
            <person name="Turmel M."/>
        </authorList>
    </citation>
    <scope>NUCLEOTIDE SEQUENCE</scope>
</reference>
<dbReference type="FunFam" id="3.30.230.10:FF:000001">
    <property type="entry name" value="30S ribosomal protein S9"/>
    <property type="match status" value="1"/>
</dbReference>
<keyword evidence="2 5" id="KW-0689">Ribosomal protein</keyword>
<dbReference type="GO" id="GO:0015935">
    <property type="term" value="C:small ribosomal subunit"/>
    <property type="evidence" value="ECO:0007669"/>
    <property type="project" value="UniProtKB-ARBA"/>
</dbReference>
<dbReference type="InterPro" id="IPR014721">
    <property type="entry name" value="Ribsml_uS5_D2-typ_fold_subgr"/>
</dbReference>
<evidence type="ECO:0000256" key="3">
    <source>
        <dbReference type="ARBA" id="ARBA00023274"/>
    </source>
</evidence>
<protein>
    <recommendedName>
        <fullName evidence="4 5">Small ribosomal subunit protein uS9c</fullName>
    </recommendedName>
</protein>
<evidence type="ECO:0000256" key="6">
    <source>
        <dbReference type="RuleBase" id="RU003815"/>
    </source>
</evidence>
<dbReference type="Pfam" id="PF00380">
    <property type="entry name" value="Ribosomal_S9"/>
    <property type="match status" value="1"/>
</dbReference>
<evidence type="ECO:0000313" key="7">
    <source>
        <dbReference type="EMBL" id="AIT95294.1"/>
    </source>
</evidence>
<dbReference type="GeneID" id="22160788"/>
<dbReference type="GO" id="GO:0009507">
    <property type="term" value="C:chloroplast"/>
    <property type="evidence" value="ECO:0007669"/>
    <property type="project" value="UniProtKB-SubCell"/>
</dbReference>
<dbReference type="RefSeq" id="YP_009106426.1">
    <property type="nucleotide sequence ID" value="NC_025544.1"/>
</dbReference>
<dbReference type="PROSITE" id="PS00360">
    <property type="entry name" value="RIBOSOMAL_S9"/>
    <property type="match status" value="1"/>
</dbReference>
<dbReference type="InterPro" id="IPR020574">
    <property type="entry name" value="Ribosomal_uS9_CS"/>
</dbReference>
<dbReference type="HAMAP" id="MF_00532_B">
    <property type="entry name" value="Ribosomal_uS9_B"/>
    <property type="match status" value="1"/>
</dbReference>
<accession>A0A097KQ15</accession>
<dbReference type="SUPFAM" id="SSF54211">
    <property type="entry name" value="Ribosomal protein S5 domain 2-like"/>
    <property type="match status" value="1"/>
</dbReference>
<evidence type="ECO:0000256" key="4">
    <source>
        <dbReference type="ARBA" id="ARBA00035152"/>
    </source>
</evidence>
<sequence length="134" mass="14897">MSEKILTLAKGTGRRKSSIAQVKLIPGSGDFIINGKPAILYLQENPLSILAIQSPLDLLSLQKNYNTIVKVKGGGLVSQADAIKLGIARALCEIEKTYRPSLKMKNFLTRDSRVKERRKYGLKKARKAPQFSKR</sequence>
<geneLocation type="chloroplast" evidence="7"/>
<dbReference type="NCBIfam" id="NF001099">
    <property type="entry name" value="PRK00132.1"/>
    <property type="match status" value="1"/>
</dbReference>
<dbReference type="GO" id="GO:0003723">
    <property type="term" value="F:RNA binding"/>
    <property type="evidence" value="ECO:0007669"/>
    <property type="project" value="TreeGrafter"/>
</dbReference>
<evidence type="ECO:0000256" key="1">
    <source>
        <dbReference type="ARBA" id="ARBA00005251"/>
    </source>
</evidence>
<dbReference type="EMBL" id="KM462883">
    <property type="protein sequence ID" value="AIT95294.1"/>
    <property type="molecule type" value="Genomic_DNA"/>
</dbReference>
<comment type="similarity">
    <text evidence="1 5 6">Belongs to the universal ribosomal protein uS9 family.</text>
</comment>
<gene>
    <name evidence="5 7" type="primary">rps9</name>
</gene>
<organism evidence="7">
    <name type="scientific">Geminella minor</name>
    <name type="common">Green alga</name>
    <name type="synonym">Hormospora minor</name>
    <dbReference type="NCBI Taxonomy" id="163309"/>
    <lineage>
        <taxon>Eukaryota</taxon>
        <taxon>Viridiplantae</taxon>
        <taxon>Chlorophyta</taxon>
        <taxon>core chlorophytes</taxon>
        <taxon>Trebouxiophyceae</taxon>
        <taxon>Chlorellales</taxon>
        <taxon>Chlorellaceae</taxon>
        <taxon>Geminella</taxon>
    </lineage>
</organism>
<dbReference type="PANTHER" id="PTHR21569">
    <property type="entry name" value="RIBOSOMAL PROTEIN S9"/>
    <property type="match status" value="1"/>
</dbReference>
<dbReference type="GO" id="GO:0006412">
    <property type="term" value="P:translation"/>
    <property type="evidence" value="ECO:0007669"/>
    <property type="project" value="UniProtKB-UniRule"/>
</dbReference>
<dbReference type="InterPro" id="IPR000754">
    <property type="entry name" value="Ribosomal_uS9"/>
</dbReference>
<dbReference type="PANTHER" id="PTHR21569:SF1">
    <property type="entry name" value="SMALL RIBOSOMAL SUBUNIT PROTEIN US9M"/>
    <property type="match status" value="1"/>
</dbReference>
<keyword evidence="3 5" id="KW-0687">Ribonucleoprotein</keyword>
<dbReference type="AlphaFoldDB" id="A0A097KQ15"/>
<dbReference type="InterPro" id="IPR020568">
    <property type="entry name" value="Ribosomal_Su5_D2-typ_SF"/>
</dbReference>